<feature type="transmembrane region" description="Helical" evidence="2">
    <location>
        <begin position="205"/>
        <end position="232"/>
    </location>
</feature>
<proteinExistence type="predicted"/>
<comment type="caution">
    <text evidence="3">The sequence shown here is derived from an EMBL/GenBank/DDBJ whole genome shotgun (WGS) entry which is preliminary data.</text>
</comment>
<sequence>MDDKQDQPDGDPVRTRRLSEAIREVKNAVADRSDILGDLREARQARIDLLVQELESVIDDIPPEDDRFDLAVSSGVEPRFWVDAVAHVHIGRDGRTYCFVRDLRRGREVIAESTDAREMAEYVTFYVAERMVERERLQMEGVSSGRRSSLPSREWLNPPEEAEAAEKIEKDQTPDTVEETDSDTITAARAKSEPATVRSGKRRRWWLTALLALIVILLGMVVGFFAIALFIAPELLQNLLSQVTDTSGVSAGTYREIASRF</sequence>
<protein>
    <submittedName>
        <fullName evidence="3">Uncharacterized protein</fullName>
    </submittedName>
</protein>
<accession>A0A3L7JCH2</accession>
<feature type="compositionally biased region" description="Basic and acidic residues" evidence="1">
    <location>
        <begin position="164"/>
        <end position="173"/>
    </location>
</feature>
<name>A0A3L7JCH2_9HYPH</name>
<evidence type="ECO:0000313" key="3">
    <source>
        <dbReference type="EMBL" id="RLQ88363.1"/>
    </source>
</evidence>
<organism evidence="3 4">
    <name type="scientific">Notoacmeibacter ruber</name>
    <dbReference type="NCBI Taxonomy" id="2670375"/>
    <lineage>
        <taxon>Bacteria</taxon>
        <taxon>Pseudomonadati</taxon>
        <taxon>Pseudomonadota</taxon>
        <taxon>Alphaproteobacteria</taxon>
        <taxon>Hyphomicrobiales</taxon>
        <taxon>Notoacmeibacteraceae</taxon>
        <taxon>Notoacmeibacter</taxon>
    </lineage>
</organism>
<dbReference type="EMBL" id="RCWN01000001">
    <property type="protein sequence ID" value="RLQ88363.1"/>
    <property type="molecule type" value="Genomic_DNA"/>
</dbReference>
<dbReference type="RefSeq" id="WP_121645331.1">
    <property type="nucleotide sequence ID" value="NZ_RCWN01000001.1"/>
</dbReference>
<keyword evidence="4" id="KW-1185">Reference proteome</keyword>
<keyword evidence="2" id="KW-0812">Transmembrane</keyword>
<gene>
    <name evidence="3" type="ORF">D8780_09250</name>
</gene>
<keyword evidence="2" id="KW-0472">Membrane</keyword>
<dbReference type="AlphaFoldDB" id="A0A3L7JCH2"/>
<feature type="region of interest" description="Disordered" evidence="1">
    <location>
        <begin position="143"/>
        <end position="195"/>
    </location>
</feature>
<reference evidence="3 4" key="1">
    <citation type="submission" date="2018-10" db="EMBL/GenBank/DDBJ databases">
        <title>Notoacmeibacter sp. M2BS9Y-3-1, whole genome shotgun sequence.</title>
        <authorList>
            <person name="Tuo L."/>
        </authorList>
    </citation>
    <scope>NUCLEOTIDE SEQUENCE [LARGE SCALE GENOMIC DNA]</scope>
    <source>
        <strain evidence="3 4">M2BS9Y-3-1</strain>
    </source>
</reference>
<evidence type="ECO:0000313" key="4">
    <source>
        <dbReference type="Proteomes" id="UP000281094"/>
    </source>
</evidence>
<dbReference type="Proteomes" id="UP000281094">
    <property type="component" value="Unassembled WGS sequence"/>
</dbReference>
<keyword evidence="2" id="KW-1133">Transmembrane helix</keyword>
<evidence type="ECO:0000256" key="2">
    <source>
        <dbReference type="SAM" id="Phobius"/>
    </source>
</evidence>
<evidence type="ECO:0000256" key="1">
    <source>
        <dbReference type="SAM" id="MobiDB-lite"/>
    </source>
</evidence>